<dbReference type="PIRSF" id="PIRSF010312">
    <property type="entry name" value="Sulphur_oxidation_SoxY"/>
    <property type="match status" value="1"/>
</dbReference>
<feature type="domain" description="Ig-like SoxY" evidence="2">
    <location>
        <begin position="43"/>
        <end position="144"/>
    </location>
</feature>
<dbReference type="InterPro" id="IPR016568">
    <property type="entry name" value="Sulphur_oxidation_SoxY"/>
</dbReference>
<evidence type="ECO:0000259" key="2">
    <source>
        <dbReference type="Pfam" id="PF13501"/>
    </source>
</evidence>
<reference evidence="3" key="1">
    <citation type="submission" date="2020-01" db="EMBL/GenBank/DDBJ databases">
        <authorList>
            <person name="Meier V. D."/>
            <person name="Meier V D."/>
        </authorList>
    </citation>
    <scope>NUCLEOTIDE SEQUENCE</scope>
    <source>
        <strain evidence="3">HLG_WM_MAG_07</strain>
    </source>
</reference>
<gene>
    <name evidence="3" type="ORF">HELGO_WM24689</name>
</gene>
<evidence type="ECO:0000256" key="1">
    <source>
        <dbReference type="SAM" id="SignalP"/>
    </source>
</evidence>
<feature type="chain" id="PRO_5028229161" evidence="1">
    <location>
        <begin position="26"/>
        <end position="146"/>
    </location>
</feature>
<accession>A0A6S6U118</accession>
<dbReference type="EMBL" id="CACVAY010000135">
    <property type="protein sequence ID" value="CAA6826602.1"/>
    <property type="molecule type" value="Genomic_DNA"/>
</dbReference>
<name>A0A6S6U118_9GAMM</name>
<feature type="signal peptide" evidence="1">
    <location>
        <begin position="1"/>
        <end position="25"/>
    </location>
</feature>
<proteinExistence type="predicted"/>
<dbReference type="AlphaFoldDB" id="A0A6S6U118"/>
<organism evidence="3">
    <name type="scientific">uncultured Thiotrichaceae bacterium</name>
    <dbReference type="NCBI Taxonomy" id="298394"/>
    <lineage>
        <taxon>Bacteria</taxon>
        <taxon>Pseudomonadati</taxon>
        <taxon>Pseudomonadota</taxon>
        <taxon>Gammaproteobacteria</taxon>
        <taxon>Thiotrichales</taxon>
        <taxon>Thiotrichaceae</taxon>
        <taxon>environmental samples</taxon>
    </lineage>
</organism>
<evidence type="ECO:0000313" key="3">
    <source>
        <dbReference type="EMBL" id="CAA6826602.1"/>
    </source>
</evidence>
<dbReference type="InterPro" id="IPR032711">
    <property type="entry name" value="SoxY"/>
</dbReference>
<dbReference type="Pfam" id="PF13501">
    <property type="entry name" value="SoxY"/>
    <property type="match status" value="1"/>
</dbReference>
<dbReference type="Gene3D" id="2.60.40.2470">
    <property type="entry name" value="SoxY domain"/>
    <property type="match status" value="1"/>
</dbReference>
<dbReference type="NCBIfam" id="TIGR04488">
    <property type="entry name" value="SoxY_true_GGCGG"/>
    <property type="match status" value="1"/>
</dbReference>
<keyword evidence="1" id="KW-0732">Signal</keyword>
<dbReference type="InterPro" id="IPR038162">
    <property type="entry name" value="SoxY_sf"/>
</dbReference>
<sequence length="146" mass="14830">MKRRMFIQGSLAAGVAGIAAPAAMAKWSADTFEAKGMDATIAAMGAGEAEASDKIKIKAPEIAENGMVVPVQIKSEIEGTETISLLVAENGTPLTATFTLGEGAAADVKSRIKMGKTSDVIAMVTAGGKTYKNHVSVKVTKGGCGG</sequence>
<protein>
    <submittedName>
        <fullName evidence="3">Sulfur oxidation protein SoxY</fullName>
    </submittedName>
</protein>